<keyword evidence="2" id="KW-1185">Reference proteome</keyword>
<organism evidence="1 2">
    <name type="scientific">Trichonephila clavata</name>
    <name type="common">Joro spider</name>
    <name type="synonym">Nephila clavata</name>
    <dbReference type="NCBI Taxonomy" id="2740835"/>
    <lineage>
        <taxon>Eukaryota</taxon>
        <taxon>Metazoa</taxon>
        <taxon>Ecdysozoa</taxon>
        <taxon>Arthropoda</taxon>
        <taxon>Chelicerata</taxon>
        <taxon>Arachnida</taxon>
        <taxon>Araneae</taxon>
        <taxon>Araneomorphae</taxon>
        <taxon>Entelegynae</taxon>
        <taxon>Araneoidea</taxon>
        <taxon>Nephilidae</taxon>
        <taxon>Trichonephila</taxon>
    </lineage>
</organism>
<dbReference type="AlphaFoldDB" id="A0A8X6LTC6"/>
<dbReference type="EMBL" id="BMAO01037652">
    <property type="protein sequence ID" value="GFR19224.1"/>
    <property type="molecule type" value="Genomic_DNA"/>
</dbReference>
<reference evidence="1" key="1">
    <citation type="submission" date="2020-07" db="EMBL/GenBank/DDBJ databases">
        <title>Multicomponent nature underlies the extraordinary mechanical properties of spider dragline silk.</title>
        <authorList>
            <person name="Kono N."/>
            <person name="Nakamura H."/>
            <person name="Mori M."/>
            <person name="Yoshida Y."/>
            <person name="Ohtoshi R."/>
            <person name="Malay A.D."/>
            <person name="Moran D.A.P."/>
            <person name="Tomita M."/>
            <person name="Numata K."/>
            <person name="Arakawa K."/>
        </authorList>
    </citation>
    <scope>NUCLEOTIDE SEQUENCE</scope>
</reference>
<sequence length="434" mass="49942">MFRNFSSGTNFKYCSKKQDDVFTKIGICEHPADLFAMEVRYHKHCYRDYLRQSRNSENPAGRPSSKILHDILMEAFEKLINEIKDQLTSHSFEVSFLAKRLAELTEIEDAIVENCVMKSLLIDKYGENVLFSYPSDRSKSSLVFMSNIPLDEVIEHIRTVNSTNYTFQVAKQLRKEILNTKVIPDGYLCDEILIEQFLQKGQLPNNWQMFMQALFSSKNNKLSKKYNRRALSVFYDMYFTITEKQTPKHIALAQSIHHLTRSKQLIVILNKCGHCISYKTLKNLDNEVTTSIVCEDMDKKLLIPKNIVRDSSLFLHGAIDNNDFNEETLSGKGSTHVTAMVIYQEKRPTDNEVNLIKMKPTAELNELDLKFLNCQEILHFQENMQPSIPDYKDSSCLLNNSQNNLIICSGSCVDCNISLSKKKFCRSSTNLVTG</sequence>
<dbReference type="OrthoDB" id="7455129at2759"/>
<gene>
    <name evidence="1" type="primary">EVAR_80207_1</name>
    <name evidence="1" type="ORF">TNCT_679561</name>
</gene>
<name>A0A8X6LTC6_TRICU</name>
<protein>
    <submittedName>
        <fullName evidence="1">Uncharacterized protein</fullName>
    </submittedName>
</protein>
<evidence type="ECO:0000313" key="1">
    <source>
        <dbReference type="EMBL" id="GFR19224.1"/>
    </source>
</evidence>
<evidence type="ECO:0000313" key="2">
    <source>
        <dbReference type="Proteomes" id="UP000887116"/>
    </source>
</evidence>
<dbReference type="PANTHER" id="PTHR47018">
    <property type="entry name" value="CXC DOMAIN-CONTAINING PROTEIN-RELATED"/>
    <property type="match status" value="1"/>
</dbReference>
<comment type="caution">
    <text evidence="1">The sequence shown here is derived from an EMBL/GenBank/DDBJ whole genome shotgun (WGS) entry which is preliminary data.</text>
</comment>
<dbReference type="Proteomes" id="UP000887116">
    <property type="component" value="Unassembled WGS sequence"/>
</dbReference>
<proteinExistence type="predicted"/>
<accession>A0A8X6LTC6</accession>